<reference evidence="1 2" key="1">
    <citation type="submission" date="2017-07" db="EMBL/GenBank/DDBJ databases">
        <title>Sandarakinorhabdus cyanobacteriorum sp. nov., a novel bacterium isolated from cyanobacterial aggregates in a eutrophic lake.</title>
        <authorList>
            <person name="Cai H."/>
        </authorList>
    </citation>
    <scope>NUCLEOTIDE SEQUENCE [LARGE SCALE GENOMIC DNA]</scope>
    <source>
        <strain evidence="1 2">TH057</strain>
    </source>
</reference>
<accession>A0A255YDY6</accession>
<comment type="caution">
    <text evidence="1">The sequence shown here is derived from an EMBL/GenBank/DDBJ whole genome shotgun (WGS) entry which is preliminary data.</text>
</comment>
<sequence length="64" mass="7169">MFDDDLPRKKHDLLADLAREDLDRLSIADLDERIAALEAELARARAKRDGAAKFRAAADSLFKS</sequence>
<organism evidence="1 2">
    <name type="scientific">Sandarakinorhabdus cyanobacteriorum</name>
    <dbReference type="NCBI Taxonomy" id="1981098"/>
    <lineage>
        <taxon>Bacteria</taxon>
        <taxon>Pseudomonadati</taxon>
        <taxon>Pseudomonadota</taxon>
        <taxon>Alphaproteobacteria</taxon>
        <taxon>Sphingomonadales</taxon>
        <taxon>Sphingosinicellaceae</taxon>
        <taxon>Sandarakinorhabdus</taxon>
    </lineage>
</organism>
<dbReference type="EMBL" id="NOXT01000116">
    <property type="protein sequence ID" value="OYQ26775.1"/>
    <property type="molecule type" value="Genomic_DNA"/>
</dbReference>
<evidence type="ECO:0008006" key="3">
    <source>
        <dbReference type="Google" id="ProtNLM"/>
    </source>
</evidence>
<evidence type="ECO:0000313" key="2">
    <source>
        <dbReference type="Proteomes" id="UP000216991"/>
    </source>
</evidence>
<evidence type="ECO:0000313" key="1">
    <source>
        <dbReference type="EMBL" id="OYQ26775.1"/>
    </source>
</evidence>
<name>A0A255YDY6_9SPHN</name>
<keyword evidence="2" id="KW-1185">Reference proteome</keyword>
<dbReference type="InterPro" id="IPR009579">
    <property type="entry name" value="DUF1192"/>
</dbReference>
<proteinExistence type="predicted"/>
<dbReference type="Pfam" id="PF06698">
    <property type="entry name" value="DUF1192"/>
    <property type="match status" value="1"/>
</dbReference>
<dbReference type="AlphaFoldDB" id="A0A255YDY6"/>
<protein>
    <recommendedName>
        <fullName evidence="3">DUF1192 domain-containing protein</fullName>
    </recommendedName>
</protein>
<dbReference type="Proteomes" id="UP000216991">
    <property type="component" value="Unassembled WGS sequence"/>
</dbReference>
<gene>
    <name evidence="1" type="ORF">CHU93_11710</name>
</gene>